<sequence>MQVIIMVLLIVAIILLVLILNNSRRGVIIDTSELSKQNEALRQTLLENSANDASRQRTEMAQAFASQTQALNDLSNRQTLTTNAQTTTLQNLINEKLDESLTKNFVQSFETVNVRMNGVEKQVAQIMPTVNGRLLQLQESNDNRLTAIQDTLDKKISTMTETMNIHLRSLQDANDKKLKEIQHTVDDQLQTVLQKRINESFAQVNTHLQSVQEGLGEMRTLAADVGGLKSALTGVKTRGIIGEIQLSRILEQIFTSNQYLEQANIFGDQTAVDFAIKLPGRENDIEHPVYLPIDSKFAIEDYQRLQDALTAGEASEAQKARKDLHARVKAQAKSISEKYIQPPLTTNYAIMFLPAEGLYAEIVSDVALVEELFNKYKINVAGPSTITALLNSLQIGFKTLQIEQRSSEVWKTLGEVKTEFNKYADTLEKVHDRIKRADEDMTKLVTTRTNVMRRKLSSIATLDANETASLVSEAEDE</sequence>
<accession>A0A288QX63</accession>
<evidence type="ECO:0000256" key="1">
    <source>
        <dbReference type="ARBA" id="ARBA00003416"/>
    </source>
</evidence>
<gene>
    <name evidence="5" type="ORF">DFP99_0743</name>
</gene>
<evidence type="ECO:0000256" key="4">
    <source>
        <dbReference type="ARBA" id="ARBA00023172"/>
    </source>
</evidence>
<evidence type="ECO:0000313" key="5">
    <source>
        <dbReference type="EMBL" id="RDL12305.1"/>
    </source>
</evidence>
<dbReference type="PANTHER" id="PTHR30563">
    <property type="entry name" value="DNA RECOMBINATION PROTEIN RMUC"/>
    <property type="match status" value="1"/>
</dbReference>
<protein>
    <submittedName>
        <fullName evidence="5">DNA recombination protein RmuC</fullName>
    </submittedName>
</protein>
<comment type="caution">
    <text evidence="5">The sequence shown here is derived from an EMBL/GenBank/DDBJ whole genome shotgun (WGS) entry which is preliminary data.</text>
</comment>
<keyword evidence="4" id="KW-0233">DNA recombination</keyword>
<evidence type="ECO:0000256" key="3">
    <source>
        <dbReference type="ARBA" id="ARBA00023054"/>
    </source>
</evidence>
<evidence type="ECO:0000256" key="2">
    <source>
        <dbReference type="ARBA" id="ARBA00009840"/>
    </source>
</evidence>
<dbReference type="Proteomes" id="UP000254912">
    <property type="component" value="Unassembled WGS sequence"/>
</dbReference>
<comment type="similarity">
    <text evidence="2">Belongs to the RmuC family.</text>
</comment>
<evidence type="ECO:0000313" key="6">
    <source>
        <dbReference type="Proteomes" id="UP000254912"/>
    </source>
</evidence>
<proteinExistence type="inferred from homology"/>
<comment type="function">
    <text evidence="1">Involved in DNA recombination.</text>
</comment>
<dbReference type="RefSeq" id="WP_070230342.1">
    <property type="nucleotide sequence ID" value="NZ_BJYO01000002.1"/>
</dbReference>
<dbReference type="PANTHER" id="PTHR30563:SF0">
    <property type="entry name" value="DNA RECOMBINATION PROTEIN RMUC"/>
    <property type="match status" value="1"/>
</dbReference>
<organism evidence="5 6">
    <name type="scientific">Weissella soli</name>
    <dbReference type="NCBI Taxonomy" id="155866"/>
    <lineage>
        <taxon>Bacteria</taxon>
        <taxon>Bacillati</taxon>
        <taxon>Bacillota</taxon>
        <taxon>Bacilli</taxon>
        <taxon>Lactobacillales</taxon>
        <taxon>Lactobacillaceae</taxon>
        <taxon>Weissella</taxon>
    </lineage>
</organism>
<dbReference type="InterPro" id="IPR003798">
    <property type="entry name" value="DNA_recombination_RmuC"/>
</dbReference>
<dbReference type="Pfam" id="PF02646">
    <property type="entry name" value="RmuC"/>
    <property type="match status" value="1"/>
</dbReference>
<dbReference type="GeneID" id="94546302"/>
<dbReference type="KEGG" id="wso:WSWS_01114"/>
<dbReference type="AlphaFoldDB" id="A0A288QX63"/>
<reference evidence="5 6" key="1">
    <citation type="submission" date="2018-07" db="EMBL/GenBank/DDBJ databases">
        <title>Genomic Encyclopedia of Type Strains, Phase III (KMG-III): the genomes of soil and plant-associated and newly described type strains.</title>
        <authorList>
            <person name="Whitman W."/>
        </authorList>
    </citation>
    <scope>NUCLEOTIDE SEQUENCE [LARGE SCALE GENOMIC DNA]</scope>
    <source>
        <strain evidence="5 6">CECT 7031</strain>
    </source>
</reference>
<keyword evidence="3" id="KW-0175">Coiled coil</keyword>
<dbReference type="GO" id="GO:0006310">
    <property type="term" value="P:DNA recombination"/>
    <property type="evidence" value="ECO:0007669"/>
    <property type="project" value="UniProtKB-KW"/>
</dbReference>
<dbReference type="EMBL" id="QRAS01000001">
    <property type="protein sequence ID" value="RDL12305.1"/>
    <property type="molecule type" value="Genomic_DNA"/>
</dbReference>
<name>A0A288QX63_9LACO</name>
<keyword evidence="6" id="KW-1185">Reference proteome</keyword>